<dbReference type="Proteomes" id="UP001428817">
    <property type="component" value="Unassembled WGS sequence"/>
</dbReference>
<evidence type="ECO:0000259" key="6">
    <source>
        <dbReference type="PROSITE" id="PS50850"/>
    </source>
</evidence>
<feature type="transmembrane region" description="Helical" evidence="5">
    <location>
        <begin position="145"/>
        <end position="167"/>
    </location>
</feature>
<dbReference type="PROSITE" id="PS50850">
    <property type="entry name" value="MFS"/>
    <property type="match status" value="1"/>
</dbReference>
<dbReference type="InterPro" id="IPR036259">
    <property type="entry name" value="MFS_trans_sf"/>
</dbReference>
<dbReference type="PANTHER" id="PTHR23501:SF154">
    <property type="entry name" value="MULTIDRUG-EFFLUX TRANSPORTER RV1634-RELATED"/>
    <property type="match status" value="1"/>
</dbReference>
<evidence type="ECO:0000256" key="1">
    <source>
        <dbReference type="ARBA" id="ARBA00004651"/>
    </source>
</evidence>
<protein>
    <submittedName>
        <fullName evidence="7">MFS transporter</fullName>
    </submittedName>
</protein>
<feature type="transmembrane region" description="Helical" evidence="5">
    <location>
        <begin position="207"/>
        <end position="228"/>
    </location>
</feature>
<gene>
    <name evidence="7" type="ORF">GCM10023321_59320</name>
</gene>
<dbReference type="Gene3D" id="1.20.1250.20">
    <property type="entry name" value="MFS general substrate transporter like domains"/>
    <property type="match status" value="1"/>
</dbReference>
<feature type="domain" description="Major facilitator superfamily (MFS) profile" evidence="6">
    <location>
        <begin position="22"/>
        <end position="462"/>
    </location>
</feature>
<comment type="subcellular location">
    <subcellularLocation>
        <location evidence="1">Cell membrane</location>
        <topology evidence="1">Multi-pass membrane protein</topology>
    </subcellularLocation>
</comment>
<dbReference type="InterPro" id="IPR020846">
    <property type="entry name" value="MFS_dom"/>
</dbReference>
<dbReference type="PRINTS" id="PR01036">
    <property type="entry name" value="TCRTETB"/>
</dbReference>
<comment type="caution">
    <text evidence="7">The sequence shown here is derived from an EMBL/GenBank/DDBJ whole genome shotgun (WGS) entry which is preliminary data.</text>
</comment>
<feature type="transmembrane region" description="Helical" evidence="5">
    <location>
        <begin position="56"/>
        <end position="75"/>
    </location>
</feature>
<dbReference type="Pfam" id="PF07690">
    <property type="entry name" value="MFS_1"/>
    <property type="match status" value="1"/>
</dbReference>
<name>A0ABP9QT36_9PSEU</name>
<feature type="transmembrane region" description="Helical" evidence="5">
    <location>
        <begin position="273"/>
        <end position="294"/>
    </location>
</feature>
<feature type="transmembrane region" description="Helical" evidence="5">
    <location>
        <begin position="234"/>
        <end position="252"/>
    </location>
</feature>
<proteinExistence type="predicted"/>
<keyword evidence="3 5" id="KW-1133">Transmembrane helix</keyword>
<feature type="transmembrane region" description="Helical" evidence="5">
    <location>
        <begin position="173"/>
        <end position="195"/>
    </location>
</feature>
<feature type="transmembrane region" description="Helical" evidence="5">
    <location>
        <begin position="300"/>
        <end position="320"/>
    </location>
</feature>
<evidence type="ECO:0000256" key="5">
    <source>
        <dbReference type="SAM" id="Phobius"/>
    </source>
</evidence>
<evidence type="ECO:0000313" key="8">
    <source>
        <dbReference type="Proteomes" id="UP001428817"/>
    </source>
</evidence>
<evidence type="ECO:0000256" key="2">
    <source>
        <dbReference type="ARBA" id="ARBA00022692"/>
    </source>
</evidence>
<reference evidence="8" key="1">
    <citation type="journal article" date="2019" name="Int. J. Syst. Evol. Microbiol.">
        <title>The Global Catalogue of Microorganisms (GCM) 10K type strain sequencing project: providing services to taxonomists for standard genome sequencing and annotation.</title>
        <authorList>
            <consortium name="The Broad Institute Genomics Platform"/>
            <consortium name="The Broad Institute Genome Sequencing Center for Infectious Disease"/>
            <person name="Wu L."/>
            <person name="Ma J."/>
        </authorList>
    </citation>
    <scope>NUCLEOTIDE SEQUENCE [LARGE SCALE GENOMIC DNA]</scope>
    <source>
        <strain evidence="8">JCM 18303</strain>
    </source>
</reference>
<dbReference type="PANTHER" id="PTHR23501">
    <property type="entry name" value="MAJOR FACILITATOR SUPERFAMILY"/>
    <property type="match status" value="1"/>
</dbReference>
<feature type="transmembrane region" description="Helical" evidence="5">
    <location>
        <begin position="20"/>
        <end position="44"/>
    </location>
</feature>
<feature type="transmembrane region" description="Helical" evidence="5">
    <location>
        <begin position="112"/>
        <end position="133"/>
    </location>
</feature>
<evidence type="ECO:0000256" key="4">
    <source>
        <dbReference type="ARBA" id="ARBA00023136"/>
    </source>
</evidence>
<evidence type="ECO:0000313" key="7">
    <source>
        <dbReference type="EMBL" id="GAA5167106.1"/>
    </source>
</evidence>
<dbReference type="Gene3D" id="1.20.1720.10">
    <property type="entry name" value="Multidrug resistance protein D"/>
    <property type="match status" value="1"/>
</dbReference>
<sequence>MTLTEPPRAGWGALLSRRYLGVLVVLAGGVALYATNVYVTISLLPSAVADIGGERLYAWSTTIFLLASVGSAVLVSKVLAGQGARRAYLIALGLFVAGTVVCAVAPSMPALLAGRAVQGAGGGLLAGLGYALIRSTLPAPLWARASALVSAMWGVGTFVGPALGGAFAEFGVWRGAFVALGLVAVGVAAVVPRALHGERGDAPAQPFPVVALVLLAAAALVVSTASLFPVLSVNLVGIVAGLLLIAGFVAYERRAGVRVLPAETFRGGSRLRWIYAAIALVSMTAMVEGFIPLFGQRLAGLAPLAAGFLGAALALGWTLGEIPSAGAERPAATRRIIIAGPLVIALGLAAAALTMRQDPGGWLLAAWVVAFLVTGAGTGIAWPHLATSAMASVTDAGDGTEGDKASAAINTVQLVANAFGAALTGVAVNLGEPDPLRSAHYLFAGFLLVAALGVAAAVLSTRRNHPDSVTSAP</sequence>
<dbReference type="RefSeq" id="WP_185059799.1">
    <property type="nucleotide sequence ID" value="NZ_BAABJP010000037.1"/>
</dbReference>
<feature type="transmembrane region" description="Helical" evidence="5">
    <location>
        <begin position="440"/>
        <end position="459"/>
    </location>
</feature>
<dbReference type="InterPro" id="IPR011701">
    <property type="entry name" value="MFS"/>
</dbReference>
<accession>A0ABP9QT36</accession>
<feature type="transmembrane region" description="Helical" evidence="5">
    <location>
        <begin position="87"/>
        <end position="106"/>
    </location>
</feature>
<dbReference type="SUPFAM" id="SSF103473">
    <property type="entry name" value="MFS general substrate transporter"/>
    <property type="match status" value="1"/>
</dbReference>
<feature type="transmembrane region" description="Helical" evidence="5">
    <location>
        <begin position="407"/>
        <end position="428"/>
    </location>
</feature>
<evidence type="ECO:0000256" key="3">
    <source>
        <dbReference type="ARBA" id="ARBA00022989"/>
    </source>
</evidence>
<keyword evidence="4 5" id="KW-0472">Membrane</keyword>
<feature type="transmembrane region" description="Helical" evidence="5">
    <location>
        <begin position="332"/>
        <end position="355"/>
    </location>
</feature>
<dbReference type="EMBL" id="BAABJP010000037">
    <property type="protein sequence ID" value="GAA5167106.1"/>
    <property type="molecule type" value="Genomic_DNA"/>
</dbReference>
<feature type="transmembrane region" description="Helical" evidence="5">
    <location>
        <begin position="361"/>
        <end position="386"/>
    </location>
</feature>
<keyword evidence="2 5" id="KW-0812">Transmembrane</keyword>
<keyword evidence="8" id="KW-1185">Reference proteome</keyword>
<organism evidence="7 8">
    <name type="scientific">Pseudonocardia eucalypti</name>
    <dbReference type="NCBI Taxonomy" id="648755"/>
    <lineage>
        <taxon>Bacteria</taxon>
        <taxon>Bacillati</taxon>
        <taxon>Actinomycetota</taxon>
        <taxon>Actinomycetes</taxon>
        <taxon>Pseudonocardiales</taxon>
        <taxon>Pseudonocardiaceae</taxon>
        <taxon>Pseudonocardia</taxon>
    </lineage>
</organism>